<protein>
    <recommendedName>
        <fullName evidence="2">DUF6532 domain-containing protein</fullName>
    </recommendedName>
</protein>
<name>A0A167HUP3_CALVF</name>
<dbReference type="InterPro" id="IPR045341">
    <property type="entry name" value="DUF6532"/>
</dbReference>
<reference evidence="3 4" key="1">
    <citation type="journal article" date="2016" name="Mol. Biol. Evol.">
        <title>Comparative Genomics of Early-Diverging Mushroom-Forming Fungi Provides Insights into the Origins of Lignocellulose Decay Capabilities.</title>
        <authorList>
            <person name="Nagy L.G."/>
            <person name="Riley R."/>
            <person name="Tritt A."/>
            <person name="Adam C."/>
            <person name="Daum C."/>
            <person name="Floudas D."/>
            <person name="Sun H."/>
            <person name="Yadav J.S."/>
            <person name="Pangilinan J."/>
            <person name="Larsson K.H."/>
            <person name="Matsuura K."/>
            <person name="Barry K."/>
            <person name="Labutti K."/>
            <person name="Kuo R."/>
            <person name="Ohm R.A."/>
            <person name="Bhattacharya S.S."/>
            <person name="Shirouzu T."/>
            <person name="Yoshinaga Y."/>
            <person name="Martin F.M."/>
            <person name="Grigoriev I.V."/>
            <person name="Hibbett D.S."/>
        </authorList>
    </citation>
    <scope>NUCLEOTIDE SEQUENCE [LARGE SCALE GENOMIC DNA]</scope>
    <source>
        <strain evidence="3 4">TUFC12733</strain>
    </source>
</reference>
<accession>A0A167HUP3</accession>
<feature type="domain" description="DUF6532" evidence="2">
    <location>
        <begin position="283"/>
        <end position="485"/>
    </location>
</feature>
<evidence type="ECO:0000256" key="1">
    <source>
        <dbReference type="SAM" id="MobiDB-lite"/>
    </source>
</evidence>
<dbReference type="OrthoDB" id="3268768at2759"/>
<feature type="compositionally biased region" description="Basic and acidic residues" evidence="1">
    <location>
        <begin position="21"/>
        <end position="39"/>
    </location>
</feature>
<evidence type="ECO:0000313" key="4">
    <source>
        <dbReference type="Proteomes" id="UP000076738"/>
    </source>
</evidence>
<dbReference type="STRING" id="1330018.A0A167HUP3"/>
<dbReference type="AlphaFoldDB" id="A0A167HUP3"/>
<feature type="compositionally biased region" description="Polar residues" evidence="1">
    <location>
        <begin position="49"/>
        <end position="67"/>
    </location>
</feature>
<organism evidence="3 4">
    <name type="scientific">Calocera viscosa (strain TUFC12733)</name>
    <dbReference type="NCBI Taxonomy" id="1330018"/>
    <lineage>
        <taxon>Eukaryota</taxon>
        <taxon>Fungi</taxon>
        <taxon>Dikarya</taxon>
        <taxon>Basidiomycota</taxon>
        <taxon>Agaricomycotina</taxon>
        <taxon>Dacrymycetes</taxon>
        <taxon>Dacrymycetales</taxon>
        <taxon>Dacrymycetaceae</taxon>
        <taxon>Calocera</taxon>
    </lineage>
</organism>
<dbReference type="EMBL" id="KV417315">
    <property type="protein sequence ID" value="KZO92003.1"/>
    <property type="molecule type" value="Genomic_DNA"/>
</dbReference>
<sequence>MPHFAAALQDMTNMIMEGDDSERRPQRLTERAKFARDEAEAASIRRQARQTSNGRKNSKATARQKGQCTDAPKPSQRRNTRSTRAVVSESEEDEGTSEPEDTIATRPKGRQLPCPDEAEDEDENEDEDEDEDVHGTVDRGEPGGDGWGYSSHIRSQPIVTEEDLTAPSKLGRMSRTRAALLQAGITEEPRGYSRPPTPPTSAANATANSLGMSSKAVAIAHVSPPSDRSPMVPPVASRPLKRIRELPSADDALLAGSHRPSKIAKPRSAAYDDEVERLITKSCEIYRVNMLVLGPYATPTKQTALQIESWNEARSLCGAKYEISTNILRILNQKTSHLTNEFKMAARNGVLHQKLENMGQADDGTPFATSIIARPESETENANLAAFLRERFRYTFLDPANRIGAYQSRMVSHVIFECLFRNKESLGLRYPEHFKPMPCQVIAFAATAVEHAIKEWSTGLFCSADFTQTSAVTTYEANIEQLKRFQKVNAPALAALQEKLYVEGCYRAGVMGATTELVTENMADEDFMH</sequence>
<feature type="compositionally biased region" description="Basic and acidic residues" evidence="1">
    <location>
        <begin position="133"/>
        <end position="142"/>
    </location>
</feature>
<feature type="compositionally biased region" description="Acidic residues" evidence="1">
    <location>
        <begin position="89"/>
        <end position="101"/>
    </location>
</feature>
<dbReference type="Proteomes" id="UP000076738">
    <property type="component" value="Unassembled WGS sequence"/>
</dbReference>
<feature type="region of interest" description="Disordered" evidence="1">
    <location>
        <begin position="1"/>
        <end position="207"/>
    </location>
</feature>
<dbReference type="Pfam" id="PF20149">
    <property type="entry name" value="DUF6532"/>
    <property type="match status" value="1"/>
</dbReference>
<gene>
    <name evidence="3" type="ORF">CALVIDRAFT_567743</name>
</gene>
<evidence type="ECO:0000313" key="3">
    <source>
        <dbReference type="EMBL" id="KZO92003.1"/>
    </source>
</evidence>
<evidence type="ECO:0000259" key="2">
    <source>
        <dbReference type="Pfam" id="PF20149"/>
    </source>
</evidence>
<feature type="compositionally biased region" description="Acidic residues" evidence="1">
    <location>
        <begin position="116"/>
        <end position="132"/>
    </location>
</feature>
<proteinExistence type="predicted"/>
<keyword evidence="4" id="KW-1185">Reference proteome</keyword>